<reference evidence="1 2" key="1">
    <citation type="submission" date="2020-01" db="EMBL/GenBank/DDBJ databases">
        <title>Patterns of diversity and host range of bacteriophage communities associated with bean-nodulatin bacteria.</title>
        <authorList>
            <person name="Vann Cauwenberghe J."/>
            <person name="Santamaria R.I."/>
            <person name="Bustos P."/>
            <person name="Juarez S."/>
            <person name="Gonzalez V."/>
        </authorList>
    </citation>
    <scope>NUCLEOTIDE SEQUENCE [LARGE SCALE GENOMIC DNA]</scope>
</reference>
<accession>A0A7S5R594</accession>
<dbReference type="Proteomes" id="UP000629603">
    <property type="component" value="Segment"/>
</dbReference>
<gene>
    <name evidence="1" type="ORF">EVB93_265</name>
</gene>
<name>A0A7S5R594_9CAUD</name>
<dbReference type="EMBL" id="MN988521">
    <property type="protein sequence ID" value="QIG71372.1"/>
    <property type="molecule type" value="Genomic_DNA"/>
</dbReference>
<keyword evidence="2" id="KW-1185">Reference proteome</keyword>
<evidence type="ECO:0000313" key="1">
    <source>
        <dbReference type="EMBL" id="QIG71372.1"/>
    </source>
</evidence>
<evidence type="ECO:0000313" key="2">
    <source>
        <dbReference type="Proteomes" id="UP000629603"/>
    </source>
</evidence>
<protein>
    <submittedName>
        <fullName evidence="1">Uncharacterized protein</fullName>
    </submittedName>
</protein>
<proteinExistence type="predicted"/>
<organism evidence="1 2">
    <name type="scientific">Rhizobium phage RHph_TM30</name>
    <dbReference type="NCBI Taxonomy" id="2509764"/>
    <lineage>
        <taxon>Viruses</taxon>
        <taxon>Duplodnaviria</taxon>
        <taxon>Heunggongvirae</taxon>
        <taxon>Uroviricota</taxon>
        <taxon>Caudoviricetes</taxon>
        <taxon>Kleczkowskaviridae</taxon>
        <taxon>Cuauhnahuacvirus</taxon>
        <taxon>Cuauhnahuacvirus TM30</taxon>
    </lineage>
</organism>
<sequence>MLKLDRSVKESECLHYEFDINGGYSITLKIVFDDTEENAIHFDSHDHDVQINGFKYYILDSDTYSNGTSMRIMKISSTNDDSAKYLMSYIEGFIIKNKLGNSSGLRYRSYIRSDQHSLK</sequence>